<feature type="compositionally biased region" description="Low complexity" evidence="1">
    <location>
        <begin position="1"/>
        <end position="12"/>
    </location>
</feature>
<organism evidence="2 3">
    <name type="scientific">Leptospira langatensis</name>
    <dbReference type="NCBI Taxonomy" id="2484983"/>
    <lineage>
        <taxon>Bacteria</taxon>
        <taxon>Pseudomonadati</taxon>
        <taxon>Spirochaetota</taxon>
        <taxon>Spirochaetia</taxon>
        <taxon>Leptospirales</taxon>
        <taxon>Leptospiraceae</taxon>
        <taxon>Leptospira</taxon>
    </lineage>
</organism>
<keyword evidence="3" id="KW-1185">Reference proteome</keyword>
<feature type="region of interest" description="Disordered" evidence="1">
    <location>
        <begin position="1"/>
        <end position="58"/>
    </location>
</feature>
<evidence type="ECO:0000313" key="2">
    <source>
        <dbReference type="EMBL" id="TGL39639.1"/>
    </source>
</evidence>
<evidence type="ECO:0000256" key="1">
    <source>
        <dbReference type="SAM" id="MobiDB-lite"/>
    </source>
</evidence>
<evidence type="ECO:0008006" key="4">
    <source>
        <dbReference type="Google" id="ProtNLM"/>
    </source>
</evidence>
<dbReference type="Proteomes" id="UP000297273">
    <property type="component" value="Unassembled WGS sequence"/>
</dbReference>
<dbReference type="RefSeq" id="WP_135646414.1">
    <property type="nucleotide sequence ID" value="NZ_RQGC01000009.1"/>
</dbReference>
<evidence type="ECO:0000313" key="3">
    <source>
        <dbReference type="Proteomes" id="UP000297273"/>
    </source>
</evidence>
<comment type="caution">
    <text evidence="2">The sequence shown here is derived from an EMBL/GenBank/DDBJ whole genome shotgun (WGS) entry which is preliminary data.</text>
</comment>
<proteinExistence type="predicted"/>
<sequence>MDETLSSGSDSDQLSEESSEDKIQEPEPKKETGDPKTKSDSKEDPKEIMNPKADDHFTIRHPSVKVSAKFGIYVDGKEMELDLKDGVWTGKVSEAENKAIVEQLKKEGWSDETYYALEKKTPPKVEVLPAIKAWTFQHPDAGPDHHIDAMIGFRVNGSEVDIEFVRSIAKITDGALAQEMEKQGFLLVDIKR</sequence>
<name>A0ABY2MD91_9LEPT</name>
<accession>A0ABY2MD91</accession>
<gene>
    <name evidence="2" type="ORF">EHQ53_14045</name>
</gene>
<protein>
    <recommendedName>
        <fullName evidence="4">Lipoprotein</fullName>
    </recommendedName>
</protein>
<reference evidence="3" key="1">
    <citation type="journal article" date="2019" name="PLoS Negl. Trop. Dis.">
        <title>Revisiting the worldwide diversity of Leptospira species in the environment.</title>
        <authorList>
            <person name="Vincent A.T."/>
            <person name="Schiettekatte O."/>
            <person name="Bourhy P."/>
            <person name="Veyrier F.J."/>
            <person name="Picardeau M."/>
        </authorList>
    </citation>
    <scope>NUCLEOTIDE SEQUENCE [LARGE SCALE GENOMIC DNA]</scope>
    <source>
        <strain evidence="3">201702690</strain>
    </source>
</reference>
<feature type="compositionally biased region" description="Basic and acidic residues" evidence="1">
    <location>
        <begin position="20"/>
        <end position="58"/>
    </location>
</feature>
<dbReference type="EMBL" id="RQGC01000009">
    <property type="protein sequence ID" value="TGL39639.1"/>
    <property type="molecule type" value="Genomic_DNA"/>
</dbReference>